<dbReference type="FunFam" id="2.70.70.10:FF:000019">
    <property type="entry name" value="M23 family peptidase"/>
    <property type="match status" value="1"/>
</dbReference>
<dbReference type="InterPro" id="IPR016047">
    <property type="entry name" value="M23ase_b-sheet_dom"/>
</dbReference>
<evidence type="ECO:0000313" key="3">
    <source>
        <dbReference type="EMBL" id="VAW76749.1"/>
    </source>
</evidence>
<name>A0A3B0YR08_9ZZZZ</name>
<dbReference type="EMBL" id="UOFM01000192">
    <property type="protein sequence ID" value="VAW76749.1"/>
    <property type="molecule type" value="Genomic_DNA"/>
</dbReference>
<protein>
    <submittedName>
        <fullName evidence="3">Membrane proteins related to metalloendopeptidases</fullName>
    </submittedName>
</protein>
<evidence type="ECO:0000259" key="1">
    <source>
        <dbReference type="Pfam" id="PF01551"/>
    </source>
</evidence>
<dbReference type="InterPro" id="IPR050570">
    <property type="entry name" value="Cell_wall_metabolism_enzyme"/>
</dbReference>
<dbReference type="InterPro" id="IPR011055">
    <property type="entry name" value="Dup_hybrid_motif"/>
</dbReference>
<dbReference type="Gene3D" id="2.60.40.1590">
    <property type="entry name" value="Peptidoglycan hydrolase domains"/>
    <property type="match status" value="1"/>
</dbReference>
<dbReference type="CDD" id="cd12797">
    <property type="entry name" value="M23_peptidase"/>
    <property type="match status" value="1"/>
</dbReference>
<feature type="domain" description="Peptidase family M23 N-terminal" evidence="2">
    <location>
        <begin position="31"/>
        <end position="103"/>
    </location>
</feature>
<dbReference type="SUPFAM" id="SSF51261">
    <property type="entry name" value="Duplicated hybrid motif"/>
    <property type="match status" value="1"/>
</dbReference>
<dbReference type="GO" id="GO:0004222">
    <property type="term" value="F:metalloendopeptidase activity"/>
    <property type="evidence" value="ECO:0007669"/>
    <property type="project" value="TreeGrafter"/>
</dbReference>
<dbReference type="InterPro" id="IPR040487">
    <property type="entry name" value="Peptidase_M23_N"/>
</dbReference>
<gene>
    <name evidence="3" type="ORF">MNBD_GAMMA14-2279</name>
</gene>
<dbReference type="AlphaFoldDB" id="A0A3B0YR08"/>
<accession>A0A3B0YR08</accession>
<dbReference type="Pfam" id="PF01551">
    <property type="entry name" value="Peptidase_M23"/>
    <property type="match status" value="1"/>
</dbReference>
<evidence type="ECO:0000259" key="2">
    <source>
        <dbReference type="Pfam" id="PF18421"/>
    </source>
</evidence>
<dbReference type="Gene3D" id="2.70.70.10">
    <property type="entry name" value="Glucose Permease (Domain IIA)"/>
    <property type="match status" value="1"/>
</dbReference>
<proteinExistence type="predicted"/>
<dbReference type="PANTHER" id="PTHR21666:SF285">
    <property type="entry name" value="M23 FAMILY METALLOPEPTIDASE"/>
    <property type="match status" value="1"/>
</dbReference>
<sequence length="287" mass="31992">MRSTWTRWIRYLSAACLLYLSPAQALQLPENHPVPGGVAVVTLNGYDSTVKAFYNNKPIMLIPGKQDTFTALVGLPLATKPGRHELIVKDQAGNTEKVSFRVTTRNYERQYITLKNKRMVNPEKRDMVRIGKEQQRIRKALASWSPKIPETLQLMLPVNGPVSSTFGLRRFFNDQPRKPHSGLDLAAPEGTPIKAPASGRVIDTGKFFFNGNTIFIDHGQGLVTMYCHLSHIDVKPGQPVSRGDIIGTVGKTGRVTGAHLHWSVSLNDARIDPAYLLREPLPEQPEH</sequence>
<feature type="domain" description="M23ase beta-sheet core" evidence="1">
    <location>
        <begin position="179"/>
        <end position="273"/>
    </location>
</feature>
<organism evidence="3">
    <name type="scientific">hydrothermal vent metagenome</name>
    <dbReference type="NCBI Taxonomy" id="652676"/>
    <lineage>
        <taxon>unclassified sequences</taxon>
        <taxon>metagenomes</taxon>
        <taxon>ecological metagenomes</taxon>
    </lineage>
</organism>
<dbReference type="Pfam" id="PF18421">
    <property type="entry name" value="Peptidase_M23_N"/>
    <property type="match status" value="1"/>
</dbReference>
<reference evidence="3" key="1">
    <citation type="submission" date="2018-06" db="EMBL/GenBank/DDBJ databases">
        <authorList>
            <person name="Zhirakovskaya E."/>
        </authorList>
    </citation>
    <scope>NUCLEOTIDE SEQUENCE</scope>
</reference>
<dbReference type="PANTHER" id="PTHR21666">
    <property type="entry name" value="PEPTIDASE-RELATED"/>
    <property type="match status" value="1"/>
</dbReference>